<reference evidence="1 2" key="1">
    <citation type="submission" date="2015-05" db="EMBL/GenBank/DDBJ databases">
        <authorList>
            <person name="Wang D.B."/>
            <person name="Wang M."/>
        </authorList>
    </citation>
    <scope>NUCLEOTIDE SEQUENCE [LARGE SCALE GENOMIC DNA]</scope>
    <source>
        <strain evidence="1">VL1</strain>
    </source>
</reference>
<dbReference type="AlphaFoldDB" id="A0A0G4KCP9"/>
<proteinExistence type="predicted"/>
<accession>A0A0G4KCP9</accession>
<name>A0A0G4KCP9_VERLO</name>
<sequence length="192" mass="20760">MSLAELATPLEPQTNTLACFLHSATISSRSCHMRSCTCLHPSLASASRLYARRTLTAPSLSHCSSSSRYRSSCARERHPKNSSAGASLRPAAIMLARSWAKARKGARPVPAATQTTGVFSASEGRRKAVLGVRMPTWSTSPGARESRYVEATPMYCWPEPEREGALSTEKVMVACSGFHIGEEEMELRAVSA</sequence>
<keyword evidence="2" id="KW-1185">Reference proteome</keyword>
<organism evidence="1 2">
    <name type="scientific">Verticillium longisporum</name>
    <name type="common">Verticillium dahliae var. longisporum</name>
    <dbReference type="NCBI Taxonomy" id="100787"/>
    <lineage>
        <taxon>Eukaryota</taxon>
        <taxon>Fungi</taxon>
        <taxon>Dikarya</taxon>
        <taxon>Ascomycota</taxon>
        <taxon>Pezizomycotina</taxon>
        <taxon>Sordariomycetes</taxon>
        <taxon>Hypocreomycetidae</taxon>
        <taxon>Glomerellales</taxon>
        <taxon>Plectosphaerellaceae</taxon>
        <taxon>Verticillium</taxon>
    </lineage>
</organism>
<dbReference type="Proteomes" id="UP000044602">
    <property type="component" value="Unassembled WGS sequence"/>
</dbReference>
<dbReference type="EMBL" id="CVQH01000001">
    <property type="protein sequence ID" value="CRJ80659.1"/>
    <property type="molecule type" value="Genomic_DNA"/>
</dbReference>
<protein>
    <submittedName>
        <fullName evidence="1">Uncharacterized protein</fullName>
    </submittedName>
</protein>
<gene>
    <name evidence="1" type="ORF">BN1708_000331</name>
</gene>
<evidence type="ECO:0000313" key="1">
    <source>
        <dbReference type="EMBL" id="CRJ80659.1"/>
    </source>
</evidence>
<evidence type="ECO:0000313" key="2">
    <source>
        <dbReference type="Proteomes" id="UP000044602"/>
    </source>
</evidence>